<protein>
    <submittedName>
        <fullName evidence="2">Uncharacterized protein</fullName>
    </submittedName>
</protein>
<feature type="compositionally biased region" description="Basic and acidic residues" evidence="1">
    <location>
        <begin position="155"/>
        <end position="166"/>
    </location>
</feature>
<feature type="region of interest" description="Disordered" evidence="1">
    <location>
        <begin position="129"/>
        <end position="166"/>
    </location>
</feature>
<sequence>MPDLAITEYDEYETFAQAWQDDGKANETETQLSWQLPGQFDDNELLIRLPEWLAEEKIGFVDGKTPTEFVGQIDRQTEQAIHFTNSAVAPSLKRLAHRIQHLEKGIENAGDDETRSEWLENQLQEKRHTFDQRTELTGLSEEWIPKSQVQRAVRRKEPPHETHSTK</sequence>
<dbReference type="EMBL" id="JBHSWV010000097">
    <property type="protein sequence ID" value="MFC6764715.1"/>
    <property type="molecule type" value="Genomic_DNA"/>
</dbReference>
<dbReference type="RefSeq" id="WP_273737777.1">
    <property type="nucleotide sequence ID" value="NZ_JAQIVI010000097.1"/>
</dbReference>
<name>A0ABD5SHF2_9EURY</name>
<comment type="caution">
    <text evidence="2">The sequence shown here is derived from an EMBL/GenBank/DDBJ whole genome shotgun (WGS) entry which is preliminary data.</text>
</comment>
<gene>
    <name evidence="2" type="ORF">ACFQE6_06655</name>
</gene>
<dbReference type="AlphaFoldDB" id="A0ABD5SHF2"/>
<keyword evidence="3" id="KW-1185">Reference proteome</keyword>
<proteinExistence type="predicted"/>
<evidence type="ECO:0000313" key="2">
    <source>
        <dbReference type="EMBL" id="MFC6764715.1"/>
    </source>
</evidence>
<evidence type="ECO:0000313" key="3">
    <source>
        <dbReference type="Proteomes" id="UP001596383"/>
    </source>
</evidence>
<organism evidence="2 3">
    <name type="scientific">Natrinema soli</name>
    <dbReference type="NCBI Taxonomy" id="1930624"/>
    <lineage>
        <taxon>Archaea</taxon>
        <taxon>Methanobacteriati</taxon>
        <taxon>Methanobacteriota</taxon>
        <taxon>Stenosarchaea group</taxon>
        <taxon>Halobacteria</taxon>
        <taxon>Halobacteriales</taxon>
        <taxon>Natrialbaceae</taxon>
        <taxon>Natrinema</taxon>
    </lineage>
</organism>
<reference evidence="2 3" key="1">
    <citation type="journal article" date="2019" name="Int. J. Syst. Evol. Microbiol.">
        <title>The Global Catalogue of Microorganisms (GCM) 10K type strain sequencing project: providing services to taxonomists for standard genome sequencing and annotation.</title>
        <authorList>
            <consortium name="The Broad Institute Genomics Platform"/>
            <consortium name="The Broad Institute Genome Sequencing Center for Infectious Disease"/>
            <person name="Wu L."/>
            <person name="Ma J."/>
        </authorList>
    </citation>
    <scope>NUCLEOTIDE SEQUENCE [LARGE SCALE GENOMIC DNA]</scope>
    <source>
        <strain evidence="2 3">LMG 29247</strain>
    </source>
</reference>
<dbReference type="Proteomes" id="UP001596383">
    <property type="component" value="Unassembled WGS sequence"/>
</dbReference>
<accession>A0ABD5SHF2</accession>
<evidence type="ECO:0000256" key="1">
    <source>
        <dbReference type="SAM" id="MobiDB-lite"/>
    </source>
</evidence>